<dbReference type="Proteomes" id="UP000809829">
    <property type="component" value="Unassembled WGS sequence"/>
</dbReference>
<dbReference type="RefSeq" id="WP_205187085.1">
    <property type="nucleotide sequence ID" value="NZ_JAFBFC010000003.1"/>
</dbReference>
<dbReference type="EMBL" id="JAFBFC010000003">
    <property type="protein sequence ID" value="MBM7703366.1"/>
    <property type="molecule type" value="Genomic_DNA"/>
</dbReference>
<gene>
    <name evidence="1" type="ORF">JOC83_002213</name>
</gene>
<comment type="caution">
    <text evidence="1">The sequence shown here is derived from an EMBL/GenBank/DDBJ whole genome shotgun (WGS) entry which is preliminary data.</text>
</comment>
<keyword evidence="2" id="KW-1185">Reference proteome</keyword>
<accession>A0ABS2QX89</accession>
<evidence type="ECO:0000313" key="2">
    <source>
        <dbReference type="Proteomes" id="UP000809829"/>
    </source>
</evidence>
<name>A0ABS2QX89_9BACI</name>
<proteinExistence type="predicted"/>
<protein>
    <submittedName>
        <fullName evidence="1">Uncharacterized protein</fullName>
    </submittedName>
</protein>
<sequence length="96" mass="11397">MKSIQDALYNWLSIKIVADARPDDLSAQETFAFFQQMLEQDFSVKEVSVTKDEMSYTVSYKIDHQEETKRFPVELIECMYEQIKQEPEKFRNYPSA</sequence>
<organism evidence="1 2">
    <name type="scientific">Priestia iocasae</name>
    <dbReference type="NCBI Taxonomy" id="2291674"/>
    <lineage>
        <taxon>Bacteria</taxon>
        <taxon>Bacillati</taxon>
        <taxon>Bacillota</taxon>
        <taxon>Bacilli</taxon>
        <taxon>Bacillales</taxon>
        <taxon>Bacillaceae</taxon>
        <taxon>Priestia</taxon>
    </lineage>
</organism>
<evidence type="ECO:0000313" key="1">
    <source>
        <dbReference type="EMBL" id="MBM7703366.1"/>
    </source>
</evidence>
<reference evidence="1 2" key="1">
    <citation type="submission" date="2021-01" db="EMBL/GenBank/DDBJ databases">
        <title>Genomic Encyclopedia of Type Strains, Phase IV (KMG-IV): sequencing the most valuable type-strain genomes for metagenomic binning, comparative biology and taxonomic classification.</title>
        <authorList>
            <person name="Goeker M."/>
        </authorList>
    </citation>
    <scope>NUCLEOTIDE SEQUENCE [LARGE SCALE GENOMIC DNA]</scope>
    <source>
        <strain evidence="1 2">DSM 104297</strain>
    </source>
</reference>